<evidence type="ECO:0000313" key="1">
    <source>
        <dbReference type="EMBL" id="KAG2240992.1"/>
    </source>
</evidence>
<dbReference type="EMBL" id="JAAMPC010001279">
    <property type="protein sequence ID" value="KAG2240992.1"/>
    <property type="molecule type" value="Genomic_DNA"/>
</dbReference>
<comment type="caution">
    <text evidence="1">The sequence shown here is derived from an EMBL/GenBank/DDBJ whole genome shotgun (WGS) entry which is preliminary data.</text>
</comment>
<keyword evidence="2" id="KW-1185">Reference proteome</keyword>
<dbReference type="Proteomes" id="UP000886595">
    <property type="component" value="Unassembled WGS sequence"/>
</dbReference>
<sequence>MEIDQPRQEELHRSLQSPERCQYGPGELETEVSGSSSRFVGGFLCTELLLFPCSPVGLVLMSSGDWIMLRSRSGKTEHRHRGHFTFKRSHWSMHSTWKLWAQGKPLTCKIQTISTHLRNKSRQTQYCSKTYA</sequence>
<evidence type="ECO:0000313" key="2">
    <source>
        <dbReference type="Proteomes" id="UP000886595"/>
    </source>
</evidence>
<gene>
    <name evidence="1" type="ORF">Bca52824_096906</name>
</gene>
<organism evidence="1 2">
    <name type="scientific">Brassica carinata</name>
    <name type="common">Ethiopian mustard</name>
    <name type="synonym">Abyssinian cabbage</name>
    <dbReference type="NCBI Taxonomy" id="52824"/>
    <lineage>
        <taxon>Eukaryota</taxon>
        <taxon>Viridiplantae</taxon>
        <taxon>Streptophyta</taxon>
        <taxon>Embryophyta</taxon>
        <taxon>Tracheophyta</taxon>
        <taxon>Spermatophyta</taxon>
        <taxon>Magnoliopsida</taxon>
        <taxon>eudicotyledons</taxon>
        <taxon>Gunneridae</taxon>
        <taxon>Pentapetalae</taxon>
        <taxon>rosids</taxon>
        <taxon>malvids</taxon>
        <taxon>Brassicales</taxon>
        <taxon>Brassicaceae</taxon>
        <taxon>Brassiceae</taxon>
        <taxon>Brassica</taxon>
    </lineage>
</organism>
<proteinExistence type="predicted"/>
<protein>
    <submittedName>
        <fullName evidence="1">Uncharacterized protein</fullName>
    </submittedName>
</protein>
<reference evidence="1 2" key="1">
    <citation type="submission" date="2020-02" db="EMBL/GenBank/DDBJ databases">
        <authorList>
            <person name="Ma Q."/>
            <person name="Huang Y."/>
            <person name="Song X."/>
            <person name="Pei D."/>
        </authorList>
    </citation>
    <scope>NUCLEOTIDE SEQUENCE [LARGE SCALE GENOMIC DNA]</scope>
    <source>
        <strain evidence="1">Sxm20200214</strain>
        <tissue evidence="1">Leaf</tissue>
    </source>
</reference>
<accession>A0A8X7TGL1</accession>
<dbReference type="AlphaFoldDB" id="A0A8X7TGL1"/>
<name>A0A8X7TGL1_BRACI</name>